<dbReference type="InterPro" id="IPR029044">
    <property type="entry name" value="Nucleotide-diphossugar_trans"/>
</dbReference>
<evidence type="ECO:0000256" key="5">
    <source>
        <dbReference type="ARBA" id="ARBA00023136"/>
    </source>
</evidence>
<evidence type="ECO:0000256" key="4">
    <source>
        <dbReference type="ARBA" id="ARBA00022679"/>
    </source>
</evidence>
<evidence type="ECO:0000256" key="2">
    <source>
        <dbReference type="ARBA" id="ARBA00022475"/>
    </source>
</evidence>
<dbReference type="InterPro" id="IPR004960">
    <property type="entry name" value="LipA_acyltrans"/>
</dbReference>
<evidence type="ECO:0000256" key="1">
    <source>
        <dbReference type="ARBA" id="ARBA00004533"/>
    </source>
</evidence>
<dbReference type="Proteomes" id="UP001056291">
    <property type="component" value="Chromosome"/>
</dbReference>
<dbReference type="SUPFAM" id="SSF53448">
    <property type="entry name" value="Nucleotide-diphospho-sugar transferases"/>
    <property type="match status" value="1"/>
</dbReference>
<keyword evidence="9" id="KW-1185">Reference proteome</keyword>
<dbReference type="InterPro" id="IPR001173">
    <property type="entry name" value="Glyco_trans_2-like"/>
</dbReference>
<sequence>MTFSACAIVPSYNHYLHIDKVVAAIRGQSVPVIIIDDGSVEPAKSHLASLHNPENGVTVRRFETNAGKGSAVIEGFRLALNAGHTHAVQIDADGQHDLNSLPGLLDWSKSEPDALISGLPVYDETIPISRKLARWLTHLWVWVETLSTHIPDSMCGYRVYPLGPAMKIVEKQTVGHYMDFDTEIMVRMCWQGTPIRMLPVEVTYPDDNTSNFRLVADNWRITKMHTRLVLGMLRRFPTVWKNRPAPPESSKHWARINERGAAWGLKIVFALYTLLGSRLSWYAIQPILVYFFLTGSVQRQASSQYWQRIYKQKNISGSPTRWQLWLHYRSFGKMALDKISAWLGDIKIKDLAIDNMEELDRRASSETGIVVFTSHLGNVEVCRALAEKRGANKITVFAHTKHAMRFNNLLAAYNPASAVDVMEVEDIGPGTLIELRERLDRGDWIVIAGDRIPVTGNKRTISVDFLGSPALFSQGPVIIASLLKSPVYIMNCVRDGEKFRIYFDKLTDQIILPRQNRDVAAGKYIIEYVKALEEKCLQYPDQWYNFFDFWLESNGKK</sequence>
<keyword evidence="6" id="KW-0012">Acyltransferase</keyword>
<dbReference type="CDD" id="cd04179">
    <property type="entry name" value="DPM_DPG-synthase_like"/>
    <property type="match status" value="1"/>
</dbReference>
<dbReference type="EMBL" id="CP098747">
    <property type="protein sequence ID" value="USG62618.1"/>
    <property type="molecule type" value="Genomic_DNA"/>
</dbReference>
<keyword evidence="5" id="KW-0472">Membrane</keyword>
<proteinExistence type="predicted"/>
<dbReference type="RefSeq" id="WP_251936561.1">
    <property type="nucleotide sequence ID" value="NZ_CP098747.1"/>
</dbReference>
<protein>
    <submittedName>
        <fullName evidence="8">Glycosyltransferase family 2 protein</fullName>
    </submittedName>
</protein>
<evidence type="ECO:0000256" key="3">
    <source>
        <dbReference type="ARBA" id="ARBA00022519"/>
    </source>
</evidence>
<evidence type="ECO:0000259" key="7">
    <source>
        <dbReference type="Pfam" id="PF00535"/>
    </source>
</evidence>
<evidence type="ECO:0000256" key="6">
    <source>
        <dbReference type="ARBA" id="ARBA00023315"/>
    </source>
</evidence>
<dbReference type="Gene3D" id="3.90.550.10">
    <property type="entry name" value="Spore Coat Polysaccharide Biosynthesis Protein SpsA, Chain A"/>
    <property type="match status" value="1"/>
</dbReference>
<gene>
    <name evidence="8" type="ORF">NBZ79_06465</name>
</gene>
<organism evidence="8 9">
    <name type="scientific">Sneathiella marina</name>
    <dbReference type="NCBI Taxonomy" id="2950108"/>
    <lineage>
        <taxon>Bacteria</taxon>
        <taxon>Pseudomonadati</taxon>
        <taxon>Pseudomonadota</taxon>
        <taxon>Alphaproteobacteria</taxon>
        <taxon>Sneathiellales</taxon>
        <taxon>Sneathiellaceae</taxon>
        <taxon>Sneathiella</taxon>
    </lineage>
</organism>
<feature type="domain" description="Glycosyltransferase 2-like" evidence="7">
    <location>
        <begin position="7"/>
        <end position="155"/>
    </location>
</feature>
<dbReference type="CDD" id="cd07984">
    <property type="entry name" value="LPLAT_LABLAT-like"/>
    <property type="match status" value="1"/>
</dbReference>
<keyword evidence="4" id="KW-0808">Transferase</keyword>
<dbReference type="PANTHER" id="PTHR10859">
    <property type="entry name" value="GLYCOSYL TRANSFERASE"/>
    <property type="match status" value="1"/>
</dbReference>
<dbReference type="Pfam" id="PF03279">
    <property type="entry name" value="Lip_A_acyltrans"/>
    <property type="match status" value="1"/>
</dbReference>
<reference evidence="8" key="1">
    <citation type="submission" date="2022-06" db="EMBL/GenBank/DDBJ databases">
        <title>Sneathiella actinostolidae sp. nov., isolated from a sea anemonein the Western Pacific Ocean.</title>
        <authorList>
            <person name="Wei M.J."/>
        </authorList>
    </citation>
    <scope>NUCLEOTIDE SEQUENCE</scope>
    <source>
        <strain evidence="8">PHK-P5</strain>
    </source>
</reference>
<accession>A0ABY4W912</accession>
<comment type="subcellular location">
    <subcellularLocation>
        <location evidence="1">Cell inner membrane</location>
    </subcellularLocation>
</comment>
<dbReference type="PANTHER" id="PTHR10859:SF91">
    <property type="entry name" value="DOLICHYL-PHOSPHATE BETA-GLUCOSYLTRANSFERASE"/>
    <property type="match status" value="1"/>
</dbReference>
<keyword evidence="3" id="KW-0997">Cell inner membrane</keyword>
<dbReference type="Pfam" id="PF00535">
    <property type="entry name" value="Glycos_transf_2"/>
    <property type="match status" value="1"/>
</dbReference>
<keyword evidence="2" id="KW-1003">Cell membrane</keyword>
<evidence type="ECO:0000313" key="8">
    <source>
        <dbReference type="EMBL" id="USG62618.1"/>
    </source>
</evidence>
<evidence type="ECO:0000313" key="9">
    <source>
        <dbReference type="Proteomes" id="UP001056291"/>
    </source>
</evidence>
<name>A0ABY4W912_9PROT</name>